<feature type="compositionally biased region" description="Polar residues" evidence="1">
    <location>
        <begin position="41"/>
        <end position="50"/>
    </location>
</feature>
<dbReference type="VEuPathDB" id="VectorBase:CSON010965"/>
<accession>A0A336K4E1</accession>
<proteinExistence type="predicted"/>
<name>A0A336K4E1_CULSO</name>
<evidence type="ECO:0000256" key="1">
    <source>
        <dbReference type="SAM" id="MobiDB-lite"/>
    </source>
</evidence>
<organism evidence="2">
    <name type="scientific">Culicoides sonorensis</name>
    <name type="common">Biting midge</name>
    <dbReference type="NCBI Taxonomy" id="179676"/>
    <lineage>
        <taxon>Eukaryota</taxon>
        <taxon>Metazoa</taxon>
        <taxon>Ecdysozoa</taxon>
        <taxon>Arthropoda</taxon>
        <taxon>Hexapoda</taxon>
        <taxon>Insecta</taxon>
        <taxon>Pterygota</taxon>
        <taxon>Neoptera</taxon>
        <taxon>Endopterygota</taxon>
        <taxon>Diptera</taxon>
        <taxon>Nematocera</taxon>
        <taxon>Chironomoidea</taxon>
        <taxon>Ceratopogonidae</taxon>
        <taxon>Ceratopogoninae</taxon>
        <taxon>Culicoides</taxon>
        <taxon>Monoculicoides</taxon>
    </lineage>
</organism>
<dbReference type="EMBL" id="UFQT01000045">
    <property type="protein sequence ID" value="SSX18824.1"/>
    <property type="molecule type" value="Genomic_DNA"/>
</dbReference>
<reference evidence="3" key="2">
    <citation type="submission" date="2018-07" db="EMBL/GenBank/DDBJ databases">
        <authorList>
            <person name="Quirk P.G."/>
            <person name="Krulwich T.A."/>
        </authorList>
    </citation>
    <scope>NUCLEOTIDE SEQUENCE</scope>
</reference>
<feature type="region of interest" description="Disordered" evidence="1">
    <location>
        <begin position="34"/>
        <end position="61"/>
    </location>
</feature>
<reference evidence="2" key="1">
    <citation type="submission" date="2018-04" db="EMBL/GenBank/DDBJ databases">
        <authorList>
            <person name="Go L.Y."/>
            <person name="Mitchell J.A."/>
        </authorList>
    </citation>
    <scope>NUCLEOTIDE SEQUENCE</scope>
    <source>
        <tissue evidence="2">Whole organism</tissue>
    </source>
</reference>
<sequence>MNVAHAATKDVETQQQIKLEDIEQDNLTNEKLKELLETQQSQNIKASSAGDNENDNNKNNHIGEATQEQSRENLQYVEASSPSASGINYDGYLSLRYLTPGPSVNYLQTKEVYQQQQQVEEQHQQQQQQPEIQYVPQVHEADITYTVPSRQSLVKPFIGGGAPHHSVLTPQPQYVYVQANGPLGLAQHQQQQQIQQQQQLQQQQIQQHQFQQQQQQKTVYQQEQEQKNVGNYLQFISPAPGFVMVPYPYQLPHPQHLEQLPPPILPSVAPSSVLAYSQGETGTAGSFHTSTARPYSLYSPNAHSPIPPSTEYGPVPHKSVLPLRYGSQKYITSIEPQLIVGPISLPPTIEYSHPVNHQPSSGIRYTQQQPSSPFPFSLAGINEFLKRPYDHLMHAASVIMPRQKQQQSYVSYASPYNPSYSGPLQNYNTIAYSVPYPSTKMYLKRNVERSDTKKE</sequence>
<gene>
    <name evidence="2" type="primary">CSON010965</name>
</gene>
<evidence type="ECO:0000313" key="2">
    <source>
        <dbReference type="EMBL" id="SSW98438.1"/>
    </source>
</evidence>
<evidence type="ECO:0000313" key="3">
    <source>
        <dbReference type="EMBL" id="SSX18824.1"/>
    </source>
</evidence>
<dbReference type="AlphaFoldDB" id="A0A336K4E1"/>
<protein>
    <submittedName>
        <fullName evidence="2">CSON010965 protein</fullName>
    </submittedName>
</protein>
<dbReference type="EMBL" id="UFQS01000045">
    <property type="protein sequence ID" value="SSW98438.1"/>
    <property type="molecule type" value="Genomic_DNA"/>
</dbReference>